<dbReference type="GO" id="GO:0003677">
    <property type="term" value="F:DNA binding"/>
    <property type="evidence" value="ECO:0007669"/>
    <property type="project" value="InterPro"/>
</dbReference>
<dbReference type="GO" id="GO:0005634">
    <property type="term" value="C:nucleus"/>
    <property type="evidence" value="ECO:0007669"/>
    <property type="project" value="InterPro"/>
</dbReference>
<dbReference type="InterPro" id="IPR007199">
    <property type="entry name" value="Rep_factor-A_N"/>
</dbReference>
<name>A0A834G756_RHOSS</name>
<accession>A0A834G756</accession>
<dbReference type="Gene3D" id="2.40.50.140">
    <property type="entry name" value="Nucleic acid-binding proteins"/>
    <property type="match status" value="1"/>
</dbReference>
<evidence type="ECO:0000313" key="3">
    <source>
        <dbReference type="EMBL" id="KAF7127289.1"/>
    </source>
</evidence>
<reference evidence="3" key="1">
    <citation type="submission" date="2019-11" db="EMBL/GenBank/DDBJ databases">
        <authorList>
            <person name="Liu Y."/>
            <person name="Hou J."/>
            <person name="Li T.-Q."/>
            <person name="Guan C.-H."/>
            <person name="Wu X."/>
            <person name="Wu H.-Z."/>
            <person name="Ling F."/>
            <person name="Zhang R."/>
            <person name="Shi X.-G."/>
            <person name="Ren J.-P."/>
            <person name="Chen E.-F."/>
            <person name="Sun J.-M."/>
        </authorList>
    </citation>
    <scope>NUCLEOTIDE SEQUENCE</scope>
    <source>
        <strain evidence="3">Adult_tree_wgs_1</strain>
        <tissue evidence="3">Leaves</tissue>
    </source>
</reference>
<comment type="caution">
    <text evidence="3">The sequence shown here is derived from an EMBL/GenBank/DDBJ whole genome shotgun (WGS) entry which is preliminary data.</text>
</comment>
<evidence type="ECO:0000313" key="4">
    <source>
        <dbReference type="Proteomes" id="UP000626092"/>
    </source>
</evidence>
<dbReference type="Proteomes" id="UP000626092">
    <property type="component" value="Unassembled WGS sequence"/>
</dbReference>
<dbReference type="EMBL" id="WJXA01000011">
    <property type="protein sequence ID" value="KAF7127289.1"/>
    <property type="molecule type" value="Genomic_DNA"/>
</dbReference>
<dbReference type="InterPro" id="IPR012340">
    <property type="entry name" value="NA-bd_OB-fold"/>
</dbReference>
<organism evidence="3 4">
    <name type="scientific">Rhododendron simsii</name>
    <name type="common">Sims's rhododendron</name>
    <dbReference type="NCBI Taxonomy" id="118357"/>
    <lineage>
        <taxon>Eukaryota</taxon>
        <taxon>Viridiplantae</taxon>
        <taxon>Streptophyta</taxon>
        <taxon>Embryophyta</taxon>
        <taxon>Tracheophyta</taxon>
        <taxon>Spermatophyta</taxon>
        <taxon>Magnoliopsida</taxon>
        <taxon>eudicotyledons</taxon>
        <taxon>Gunneridae</taxon>
        <taxon>Pentapetalae</taxon>
        <taxon>asterids</taxon>
        <taxon>Ericales</taxon>
        <taxon>Ericaceae</taxon>
        <taxon>Ericoideae</taxon>
        <taxon>Rhodoreae</taxon>
        <taxon>Rhododendron</taxon>
    </lineage>
</organism>
<feature type="domain" description="Replication factor-A protein 1 N-terminal" evidence="2">
    <location>
        <begin position="5"/>
        <end position="91"/>
    </location>
</feature>
<feature type="region of interest" description="Disordered" evidence="1">
    <location>
        <begin position="95"/>
        <end position="122"/>
    </location>
</feature>
<dbReference type="GO" id="GO:0006260">
    <property type="term" value="P:DNA replication"/>
    <property type="evidence" value="ECO:0007669"/>
    <property type="project" value="InterPro"/>
</dbReference>
<dbReference type="Pfam" id="PF04057">
    <property type="entry name" value="Rep-A_N"/>
    <property type="match status" value="1"/>
</dbReference>
<dbReference type="CDD" id="cd04477">
    <property type="entry name" value="RPA1N"/>
    <property type="match status" value="1"/>
</dbReference>
<feature type="region of interest" description="Disordered" evidence="1">
    <location>
        <begin position="171"/>
        <end position="215"/>
    </location>
</feature>
<evidence type="ECO:0000256" key="1">
    <source>
        <dbReference type="SAM" id="MobiDB-lite"/>
    </source>
</evidence>
<gene>
    <name evidence="3" type="ORF">RHSIM_Rhsim11G0025300</name>
</gene>
<sequence length="215" mass="23045">MAVNLTAGAIAMLSSRNAVAADVKPVLQVADMKLVNTQSISHERYRILLSDGVHLHQGMLATKKNDLVRSQRLQKGPIVQLFQFVCNVLQGRPYPDGSQQSFNPSGIRDQTEGDFPSGQPAISVAKPNVIGGTYPNQPKVDRSPDSHSCGGFIAGNPETGRYNANAPNAHLVGGEISQSPSSSYGGTPQEAYRQPPPMLMYSNRGPIAKNEAPRP</sequence>
<dbReference type="OrthoDB" id="1751331at2759"/>
<keyword evidence="4" id="KW-1185">Reference proteome</keyword>
<evidence type="ECO:0000259" key="2">
    <source>
        <dbReference type="Pfam" id="PF04057"/>
    </source>
</evidence>
<feature type="compositionally biased region" description="Polar residues" evidence="1">
    <location>
        <begin position="176"/>
        <end position="186"/>
    </location>
</feature>
<dbReference type="SUPFAM" id="SSF50249">
    <property type="entry name" value="Nucleic acid-binding proteins"/>
    <property type="match status" value="1"/>
</dbReference>
<protein>
    <recommendedName>
        <fullName evidence="2">Replication factor-A protein 1 N-terminal domain-containing protein</fullName>
    </recommendedName>
</protein>
<proteinExistence type="predicted"/>
<dbReference type="AlphaFoldDB" id="A0A834G756"/>